<dbReference type="Gene3D" id="3.30.750.24">
    <property type="entry name" value="STAS domain"/>
    <property type="match status" value="1"/>
</dbReference>
<name>A0A1K2HRI5_9NEIS</name>
<dbReference type="SUPFAM" id="SSF52091">
    <property type="entry name" value="SpoIIaa-like"/>
    <property type="match status" value="1"/>
</dbReference>
<dbReference type="InterPro" id="IPR036513">
    <property type="entry name" value="STAS_dom_sf"/>
</dbReference>
<dbReference type="RefSeq" id="WP_072430040.1">
    <property type="nucleotide sequence ID" value="NZ_FPKR01000016.1"/>
</dbReference>
<comment type="similarity">
    <text evidence="1 2">Belongs to the anti-sigma-factor antagonist family.</text>
</comment>
<dbReference type="GO" id="GO:0043856">
    <property type="term" value="F:anti-sigma factor antagonist activity"/>
    <property type="evidence" value="ECO:0007669"/>
    <property type="project" value="InterPro"/>
</dbReference>
<organism evidence="4 5">
    <name type="scientific">Chitinimonas taiwanensis DSM 18899</name>
    <dbReference type="NCBI Taxonomy" id="1121279"/>
    <lineage>
        <taxon>Bacteria</taxon>
        <taxon>Pseudomonadati</taxon>
        <taxon>Pseudomonadota</taxon>
        <taxon>Betaproteobacteria</taxon>
        <taxon>Neisseriales</taxon>
        <taxon>Chitinibacteraceae</taxon>
        <taxon>Chitinimonas</taxon>
    </lineage>
</organism>
<evidence type="ECO:0000313" key="4">
    <source>
        <dbReference type="EMBL" id="SFZ79383.1"/>
    </source>
</evidence>
<dbReference type="InterPro" id="IPR003658">
    <property type="entry name" value="Anti-sigma_ant"/>
</dbReference>
<dbReference type="PROSITE" id="PS50801">
    <property type="entry name" value="STAS"/>
    <property type="match status" value="1"/>
</dbReference>
<evidence type="ECO:0000256" key="1">
    <source>
        <dbReference type="ARBA" id="ARBA00009013"/>
    </source>
</evidence>
<feature type="domain" description="STAS" evidence="3">
    <location>
        <begin position="14"/>
        <end position="101"/>
    </location>
</feature>
<dbReference type="Pfam" id="PF13466">
    <property type="entry name" value="STAS_2"/>
    <property type="match status" value="1"/>
</dbReference>
<dbReference type="AlphaFoldDB" id="A0A1K2HRI5"/>
<accession>A0A1K2HRI5</accession>
<dbReference type="EMBL" id="FPKR01000016">
    <property type="protein sequence ID" value="SFZ79383.1"/>
    <property type="molecule type" value="Genomic_DNA"/>
</dbReference>
<evidence type="ECO:0000259" key="3">
    <source>
        <dbReference type="PROSITE" id="PS50801"/>
    </source>
</evidence>
<proteinExistence type="inferred from homology"/>
<dbReference type="Proteomes" id="UP000186513">
    <property type="component" value="Unassembled WGS sequence"/>
</dbReference>
<keyword evidence="5" id="KW-1185">Reference proteome</keyword>
<dbReference type="PANTHER" id="PTHR33495:SF15">
    <property type="entry name" value="STAS DOMAIN-CONTAINING PROTEIN"/>
    <property type="match status" value="1"/>
</dbReference>
<reference evidence="4 5" key="1">
    <citation type="submission" date="2016-11" db="EMBL/GenBank/DDBJ databases">
        <authorList>
            <person name="Jaros S."/>
            <person name="Januszkiewicz K."/>
            <person name="Wedrychowicz H."/>
        </authorList>
    </citation>
    <scope>NUCLEOTIDE SEQUENCE [LARGE SCALE GENOMIC DNA]</scope>
    <source>
        <strain evidence="4 5">DSM 18899</strain>
    </source>
</reference>
<dbReference type="NCBIfam" id="TIGR00377">
    <property type="entry name" value="ant_ant_sig"/>
    <property type="match status" value="1"/>
</dbReference>
<sequence length="101" mass="11064">MTAIVEISGQTGRLVLSGQFDFSAHRDFRQASDEVLAADAVREVLVDFQQVDYLDSSALGMLLLLKEKAASAGKTLALVNCRDTVRQVLEIACFGKIFTIR</sequence>
<evidence type="ECO:0000313" key="5">
    <source>
        <dbReference type="Proteomes" id="UP000186513"/>
    </source>
</evidence>
<dbReference type="OrthoDB" id="278639at2"/>
<protein>
    <recommendedName>
        <fullName evidence="2">Anti-sigma factor antagonist</fullName>
    </recommendedName>
</protein>
<dbReference type="CDD" id="cd07043">
    <property type="entry name" value="STAS_anti-anti-sigma_factors"/>
    <property type="match status" value="1"/>
</dbReference>
<dbReference type="InterPro" id="IPR002645">
    <property type="entry name" value="STAS_dom"/>
</dbReference>
<dbReference type="PANTHER" id="PTHR33495">
    <property type="entry name" value="ANTI-SIGMA FACTOR ANTAGONIST TM_1081-RELATED-RELATED"/>
    <property type="match status" value="1"/>
</dbReference>
<dbReference type="STRING" id="1121279.SAMN02745887_03564"/>
<dbReference type="InterPro" id="IPR058548">
    <property type="entry name" value="MlaB-like_STAS"/>
</dbReference>
<evidence type="ECO:0000256" key="2">
    <source>
        <dbReference type="RuleBase" id="RU003749"/>
    </source>
</evidence>
<gene>
    <name evidence="4" type="ORF">SAMN02745887_03564</name>
</gene>